<keyword evidence="3" id="KW-1185">Reference proteome</keyword>
<reference evidence="2 3" key="1">
    <citation type="submission" date="2022-10" db="EMBL/GenBank/DDBJ databases">
        <title>Luteolibacter flavescens strain MCCC 1K03193, whole genome shotgun sequencing project.</title>
        <authorList>
            <person name="Zhao G."/>
            <person name="Shen L."/>
        </authorList>
    </citation>
    <scope>NUCLEOTIDE SEQUENCE [LARGE SCALE GENOMIC DNA]</scope>
    <source>
        <strain evidence="2 3">MCCC 1K03193</strain>
    </source>
</reference>
<dbReference type="EMBL" id="JAPDDS010000010">
    <property type="protein sequence ID" value="MCW1886377.1"/>
    <property type="molecule type" value="Genomic_DNA"/>
</dbReference>
<gene>
    <name evidence="2" type="ORF">OKA04_16690</name>
</gene>
<keyword evidence="1" id="KW-0812">Transmembrane</keyword>
<dbReference type="RefSeq" id="WP_264502334.1">
    <property type="nucleotide sequence ID" value="NZ_JAPDDS010000010.1"/>
</dbReference>
<proteinExistence type="predicted"/>
<sequence length="59" mass="6371">MKRETENTSPKSRPDTTLLAMIVSTGILIAWAYSTSRNSPPVDFRSGAIPIVPILLGAE</sequence>
<accession>A0ABT3FS16</accession>
<protein>
    <recommendedName>
        <fullName evidence="4">Tripartite tricarboxylate transporter TctB family protein</fullName>
    </recommendedName>
</protein>
<evidence type="ECO:0000313" key="3">
    <source>
        <dbReference type="Proteomes" id="UP001207930"/>
    </source>
</evidence>
<evidence type="ECO:0008006" key="4">
    <source>
        <dbReference type="Google" id="ProtNLM"/>
    </source>
</evidence>
<evidence type="ECO:0000256" key="1">
    <source>
        <dbReference type="SAM" id="Phobius"/>
    </source>
</evidence>
<dbReference type="Proteomes" id="UP001207930">
    <property type="component" value="Unassembled WGS sequence"/>
</dbReference>
<keyword evidence="1" id="KW-0472">Membrane</keyword>
<comment type="caution">
    <text evidence="2">The sequence shown here is derived from an EMBL/GenBank/DDBJ whole genome shotgun (WGS) entry which is preliminary data.</text>
</comment>
<name>A0ABT3FS16_9BACT</name>
<organism evidence="2 3">
    <name type="scientific">Luteolibacter flavescens</name>
    <dbReference type="NCBI Taxonomy" id="1859460"/>
    <lineage>
        <taxon>Bacteria</taxon>
        <taxon>Pseudomonadati</taxon>
        <taxon>Verrucomicrobiota</taxon>
        <taxon>Verrucomicrobiia</taxon>
        <taxon>Verrucomicrobiales</taxon>
        <taxon>Verrucomicrobiaceae</taxon>
        <taxon>Luteolibacter</taxon>
    </lineage>
</organism>
<keyword evidence="1" id="KW-1133">Transmembrane helix</keyword>
<feature type="transmembrane region" description="Helical" evidence="1">
    <location>
        <begin position="16"/>
        <end position="34"/>
    </location>
</feature>
<evidence type="ECO:0000313" key="2">
    <source>
        <dbReference type="EMBL" id="MCW1886377.1"/>
    </source>
</evidence>